<protein>
    <submittedName>
        <fullName evidence="4">Periplasmic protease</fullName>
    </submittedName>
</protein>
<dbReference type="InterPro" id="IPR025403">
    <property type="entry name" value="TgpA-like_C"/>
</dbReference>
<keyword evidence="2" id="KW-1133">Transmembrane helix</keyword>
<dbReference type="AlphaFoldDB" id="Q2SQ98"/>
<feature type="transmembrane region" description="Helical" evidence="2">
    <location>
        <begin position="145"/>
        <end position="172"/>
    </location>
</feature>
<sequence length="528" mass="60636">MNPANINFRLRPRDHYEAVDLGCQFVRRWWKQLYAVWLLTMVPVVAVCWLLIDDLNYVSIAVWWVKPLFERGQLYFLSRAVFGAPPTIKETLRQTPKLMFLQCFATLTWRRFSPTRSFDLPVIQLEGLKGKSRQQRMTVLHRDNAASVSFWVTIVGVHLENFLMLAAVGLVVMFVPQGVQLEWETFFDAAPLFIVCYFVGMALVGPIYAASGFALYLNRRIMLEGWDLELIFRQLGQRLEERQGSFPSGDGGAARRVTQALCLVLALGALALPPSGSVRAETATEQAEEGDSQNWDADRSALTPDKAKEDIEKILKGPDFRNIVKKEAPKFWKEWEDQQEEKRDKQLDDLKSSDFSFGEYFAQIFKLLVWATLIGLILYLLYRYRDSILALSWMPRIERKEKSKPTHVFDLDIREESLPPQLADEAWALWEQGRHRDALGLLYRGGLSRLVHRHGLRLNRGATEGDCVAMLKRRQSGALSDYFASLTSAWQHLAYAHELPTSERFQELCQGWSKVFDAEREGGEYAAQ</sequence>
<feature type="domain" description="Protein-glutamine gamma-glutamyltransferase-like C-terminal" evidence="3">
    <location>
        <begin position="442"/>
        <end position="512"/>
    </location>
</feature>
<evidence type="ECO:0000256" key="1">
    <source>
        <dbReference type="SAM" id="MobiDB-lite"/>
    </source>
</evidence>
<evidence type="ECO:0000313" key="4">
    <source>
        <dbReference type="EMBL" id="ABC27176.1"/>
    </source>
</evidence>
<name>Q2SQ98_HAHCH</name>
<dbReference type="KEGG" id="hch:HCH_00263"/>
<feature type="region of interest" description="Disordered" evidence="1">
    <location>
        <begin position="280"/>
        <end position="306"/>
    </location>
</feature>
<keyword evidence="2" id="KW-0472">Membrane</keyword>
<dbReference type="Proteomes" id="UP000000238">
    <property type="component" value="Chromosome"/>
</dbReference>
<dbReference type="eggNOG" id="ENOG502Z8D2">
    <property type="taxonomic scope" value="Bacteria"/>
</dbReference>
<proteinExistence type="predicted"/>
<keyword evidence="5" id="KW-1185">Reference proteome</keyword>
<feature type="transmembrane region" description="Helical" evidence="2">
    <location>
        <begin position="192"/>
        <end position="217"/>
    </location>
</feature>
<dbReference type="OrthoDB" id="183980at2"/>
<keyword evidence="4" id="KW-0378">Hydrolase</keyword>
<dbReference type="GO" id="GO:0008233">
    <property type="term" value="F:peptidase activity"/>
    <property type="evidence" value="ECO:0007669"/>
    <property type="project" value="UniProtKB-KW"/>
</dbReference>
<dbReference type="EMBL" id="CP000155">
    <property type="protein sequence ID" value="ABC27176.1"/>
    <property type="molecule type" value="Genomic_DNA"/>
</dbReference>
<accession>Q2SQ98</accession>
<keyword evidence="2" id="KW-0812">Transmembrane</keyword>
<dbReference type="RefSeq" id="WP_011394253.1">
    <property type="nucleotide sequence ID" value="NC_007645.1"/>
</dbReference>
<reference evidence="4 5" key="1">
    <citation type="journal article" date="2005" name="Nucleic Acids Res.">
        <title>Genomic blueprint of Hahella chejuensis, a marine microbe producing an algicidal agent.</title>
        <authorList>
            <person name="Jeong H."/>
            <person name="Yim J.H."/>
            <person name="Lee C."/>
            <person name="Choi S.-H."/>
            <person name="Park Y.K."/>
            <person name="Yoon S.H."/>
            <person name="Hur C.-G."/>
            <person name="Kang H.-Y."/>
            <person name="Kim D."/>
            <person name="Lee H.H."/>
            <person name="Park K.H."/>
            <person name="Park S.-H."/>
            <person name="Park H.-S."/>
            <person name="Lee H.K."/>
            <person name="Oh T.K."/>
            <person name="Kim J.F."/>
        </authorList>
    </citation>
    <scope>NUCLEOTIDE SEQUENCE [LARGE SCALE GENOMIC DNA]</scope>
    <source>
        <strain evidence="4 5">KCTC 2396</strain>
    </source>
</reference>
<evidence type="ECO:0000313" key="5">
    <source>
        <dbReference type="Proteomes" id="UP000000238"/>
    </source>
</evidence>
<dbReference type="STRING" id="349521.HCH_00263"/>
<feature type="transmembrane region" description="Helical" evidence="2">
    <location>
        <begin position="360"/>
        <end position="382"/>
    </location>
</feature>
<dbReference type="GO" id="GO:0006508">
    <property type="term" value="P:proteolysis"/>
    <property type="evidence" value="ECO:0007669"/>
    <property type="project" value="UniProtKB-KW"/>
</dbReference>
<feature type="transmembrane region" description="Helical" evidence="2">
    <location>
        <begin position="34"/>
        <end position="52"/>
    </location>
</feature>
<keyword evidence="4" id="KW-0645">Protease</keyword>
<dbReference type="Pfam" id="PF13559">
    <property type="entry name" value="DUF4129"/>
    <property type="match status" value="1"/>
</dbReference>
<dbReference type="HOGENOM" id="CLU_040278_0_0_6"/>
<evidence type="ECO:0000259" key="3">
    <source>
        <dbReference type="Pfam" id="PF13559"/>
    </source>
</evidence>
<gene>
    <name evidence="4" type="ordered locus">HCH_00263</name>
</gene>
<evidence type="ECO:0000256" key="2">
    <source>
        <dbReference type="SAM" id="Phobius"/>
    </source>
</evidence>
<organism evidence="4 5">
    <name type="scientific">Hahella chejuensis (strain KCTC 2396)</name>
    <dbReference type="NCBI Taxonomy" id="349521"/>
    <lineage>
        <taxon>Bacteria</taxon>
        <taxon>Pseudomonadati</taxon>
        <taxon>Pseudomonadota</taxon>
        <taxon>Gammaproteobacteria</taxon>
        <taxon>Oceanospirillales</taxon>
        <taxon>Hahellaceae</taxon>
        <taxon>Hahella</taxon>
    </lineage>
</organism>